<dbReference type="EMBL" id="KQ459995">
    <property type="protein sequence ID" value="KPJ18520.1"/>
    <property type="molecule type" value="Genomic_DNA"/>
</dbReference>
<evidence type="ECO:0000313" key="2">
    <source>
        <dbReference type="Proteomes" id="UP000053240"/>
    </source>
</evidence>
<sequence length="90" mass="10729">MLEDFSIVIGYYADNCQFQMPQWDVRTIIKEIQLCPERQPRFAELTGVSNGSNLRMLRSENYDRPKNLPRCKSGVRRENPRFLNWPKPLR</sequence>
<organism evidence="1 2">
    <name type="scientific">Papilio machaon</name>
    <name type="common">Old World swallowtail butterfly</name>
    <dbReference type="NCBI Taxonomy" id="76193"/>
    <lineage>
        <taxon>Eukaryota</taxon>
        <taxon>Metazoa</taxon>
        <taxon>Ecdysozoa</taxon>
        <taxon>Arthropoda</taxon>
        <taxon>Hexapoda</taxon>
        <taxon>Insecta</taxon>
        <taxon>Pterygota</taxon>
        <taxon>Neoptera</taxon>
        <taxon>Endopterygota</taxon>
        <taxon>Lepidoptera</taxon>
        <taxon>Glossata</taxon>
        <taxon>Ditrysia</taxon>
        <taxon>Papilionoidea</taxon>
        <taxon>Papilionidae</taxon>
        <taxon>Papilioninae</taxon>
        <taxon>Papilio</taxon>
    </lineage>
</organism>
<reference evidence="1 2" key="1">
    <citation type="journal article" date="2015" name="Nat. Commun.">
        <title>Outbred genome sequencing and CRISPR/Cas9 gene editing in butterflies.</title>
        <authorList>
            <person name="Li X."/>
            <person name="Fan D."/>
            <person name="Zhang W."/>
            <person name="Liu G."/>
            <person name="Zhang L."/>
            <person name="Zhao L."/>
            <person name="Fang X."/>
            <person name="Chen L."/>
            <person name="Dong Y."/>
            <person name="Chen Y."/>
            <person name="Ding Y."/>
            <person name="Zhao R."/>
            <person name="Feng M."/>
            <person name="Zhu Y."/>
            <person name="Feng Y."/>
            <person name="Jiang X."/>
            <person name="Zhu D."/>
            <person name="Xiang H."/>
            <person name="Feng X."/>
            <person name="Li S."/>
            <person name="Wang J."/>
            <person name="Zhang G."/>
            <person name="Kronforst M.R."/>
            <person name="Wang W."/>
        </authorList>
    </citation>
    <scope>NUCLEOTIDE SEQUENCE [LARGE SCALE GENOMIC DNA]</scope>
    <source>
        <strain evidence="1">Ya'a_city_454_Pm</strain>
        <tissue evidence="1">Whole body</tissue>
    </source>
</reference>
<dbReference type="Proteomes" id="UP000053240">
    <property type="component" value="Unassembled WGS sequence"/>
</dbReference>
<keyword evidence="2" id="KW-1185">Reference proteome</keyword>
<dbReference type="InParanoid" id="A0A194RMG2"/>
<proteinExistence type="predicted"/>
<evidence type="ECO:0000313" key="1">
    <source>
        <dbReference type="EMBL" id="KPJ18520.1"/>
    </source>
</evidence>
<name>A0A194RMG2_PAPMA</name>
<dbReference type="AlphaFoldDB" id="A0A194RMG2"/>
<gene>
    <name evidence="1" type="ORF">RR48_07244</name>
</gene>
<protein>
    <submittedName>
        <fullName evidence="1">Uncharacterized protein</fullName>
    </submittedName>
</protein>
<accession>A0A194RMG2</accession>